<feature type="compositionally biased region" description="Low complexity" evidence="1">
    <location>
        <begin position="425"/>
        <end position="438"/>
    </location>
</feature>
<proteinExistence type="predicted"/>
<reference evidence="4 5" key="1">
    <citation type="submission" date="2018-12" db="EMBL/GenBank/DDBJ databases">
        <title>Draft genome sequence of Xylaria grammica IHI A82.</title>
        <authorList>
            <person name="Buettner E."/>
            <person name="Kellner H."/>
        </authorList>
    </citation>
    <scope>NUCLEOTIDE SEQUENCE [LARGE SCALE GENOMIC DNA]</scope>
    <source>
        <strain evidence="4 5">IHI A82</strain>
    </source>
</reference>
<evidence type="ECO:0000313" key="4">
    <source>
        <dbReference type="EMBL" id="RWA08086.1"/>
    </source>
</evidence>
<evidence type="ECO:0000256" key="2">
    <source>
        <dbReference type="SAM" id="Phobius"/>
    </source>
</evidence>
<feature type="region of interest" description="Disordered" evidence="1">
    <location>
        <begin position="64"/>
        <end position="89"/>
    </location>
</feature>
<accession>A0A439D126</accession>
<feature type="domain" description="C2H2-type" evidence="3">
    <location>
        <begin position="321"/>
        <end position="348"/>
    </location>
</feature>
<feature type="domain" description="C2H2-type" evidence="3">
    <location>
        <begin position="290"/>
        <end position="317"/>
    </location>
</feature>
<keyword evidence="2" id="KW-0812">Transmembrane</keyword>
<feature type="region of interest" description="Disordered" evidence="1">
    <location>
        <begin position="223"/>
        <end position="280"/>
    </location>
</feature>
<evidence type="ECO:0000256" key="1">
    <source>
        <dbReference type="SAM" id="MobiDB-lite"/>
    </source>
</evidence>
<gene>
    <name evidence="4" type="ORF">EKO27_g7003</name>
</gene>
<name>A0A439D126_9PEZI</name>
<dbReference type="STRING" id="363999.A0A439D126"/>
<evidence type="ECO:0000313" key="5">
    <source>
        <dbReference type="Proteomes" id="UP000286045"/>
    </source>
</evidence>
<feature type="compositionally biased region" description="Low complexity" evidence="1">
    <location>
        <begin position="227"/>
        <end position="244"/>
    </location>
</feature>
<organism evidence="4 5">
    <name type="scientific">Xylaria grammica</name>
    <dbReference type="NCBI Taxonomy" id="363999"/>
    <lineage>
        <taxon>Eukaryota</taxon>
        <taxon>Fungi</taxon>
        <taxon>Dikarya</taxon>
        <taxon>Ascomycota</taxon>
        <taxon>Pezizomycotina</taxon>
        <taxon>Sordariomycetes</taxon>
        <taxon>Xylariomycetidae</taxon>
        <taxon>Xylariales</taxon>
        <taxon>Xylariaceae</taxon>
        <taxon>Xylaria</taxon>
    </lineage>
</organism>
<feature type="region of interest" description="Disordered" evidence="1">
    <location>
        <begin position="425"/>
        <end position="455"/>
    </location>
</feature>
<dbReference type="EMBL" id="RYZI01000219">
    <property type="protein sequence ID" value="RWA08086.1"/>
    <property type="molecule type" value="Genomic_DNA"/>
</dbReference>
<dbReference type="SMART" id="SM00355">
    <property type="entry name" value="ZnF_C2H2"/>
    <property type="match status" value="3"/>
</dbReference>
<keyword evidence="2" id="KW-1133">Transmembrane helix</keyword>
<keyword evidence="5" id="KW-1185">Reference proteome</keyword>
<dbReference type="GO" id="GO:0006357">
    <property type="term" value="P:regulation of transcription by RNA polymerase II"/>
    <property type="evidence" value="ECO:0007669"/>
    <property type="project" value="TreeGrafter"/>
</dbReference>
<keyword evidence="2" id="KW-0472">Membrane</keyword>
<dbReference type="AlphaFoldDB" id="A0A439D126"/>
<dbReference type="Pfam" id="PF26177">
    <property type="entry name" value="zf_C2H2_17_1st"/>
    <property type="match status" value="1"/>
</dbReference>
<dbReference type="PANTHER" id="PTHR46179:SF24">
    <property type="entry name" value="C2H2-TYPE DOMAIN-CONTAINING PROTEIN"/>
    <property type="match status" value="1"/>
</dbReference>
<comment type="caution">
    <text evidence="4">The sequence shown here is derived from an EMBL/GenBank/DDBJ whole genome shotgun (WGS) entry which is preliminary data.</text>
</comment>
<dbReference type="CDD" id="cd14686">
    <property type="entry name" value="bZIP"/>
    <property type="match status" value="1"/>
</dbReference>
<feature type="domain" description="C2H2-type" evidence="3">
    <location>
        <begin position="358"/>
        <end position="387"/>
    </location>
</feature>
<dbReference type="Gene3D" id="3.30.160.60">
    <property type="entry name" value="Classic Zinc Finger"/>
    <property type="match status" value="2"/>
</dbReference>
<protein>
    <recommendedName>
        <fullName evidence="3">C2H2-type domain-containing protein</fullName>
    </recommendedName>
</protein>
<dbReference type="PANTHER" id="PTHR46179">
    <property type="entry name" value="ZINC FINGER PROTEIN"/>
    <property type="match status" value="1"/>
</dbReference>
<dbReference type="GO" id="GO:0005634">
    <property type="term" value="C:nucleus"/>
    <property type="evidence" value="ECO:0007669"/>
    <property type="project" value="TreeGrafter"/>
</dbReference>
<dbReference type="InterPro" id="IPR013087">
    <property type="entry name" value="Znf_C2H2_type"/>
</dbReference>
<feature type="region of interest" description="Disordered" evidence="1">
    <location>
        <begin position="389"/>
        <end position="411"/>
    </location>
</feature>
<feature type="transmembrane region" description="Helical" evidence="2">
    <location>
        <begin position="121"/>
        <end position="143"/>
    </location>
</feature>
<dbReference type="InterPro" id="IPR059009">
    <property type="entry name" value="Znf_C2H2_17_1st"/>
</dbReference>
<sequence length="510" mass="56795">MAYQHSGWSVNGQADTQMERYGSVYDGVVGTAATWDSARVKHATPPTLMETGFDFIHDDPFGDAPIQEPPSSQAVQGRQQRRAGCEDAQRSGICAQGDDWDYVVEVWPGIGDDDEDITSRVLLVPVPVPVLLLLLLLLLLSLADHIYQVNAAFEKKGLDYHLSWQDPTNPRDLALFGPCRRYSLPRQYRDSERGRLKFLQVFNADRSYNKALRGYSAFNPLNPNGDPTLIPSSSPTPSASSLAPTTPPNRFSSPPAVPDTKAGAPKNAQPRMKPIPKPQRQIVKNREGKFICTWHDCGAAVKEFSRKCEWNKHMDKHERPYKCLAVGCENIPGFTYSGGLLRHEREVHRKHGGPKNPLYCPHKGCKRHKSSSFARLENLNEHLRRCHTTNGFEPAAQNEDSDPAPGSRRMEELPVVSPLPAPVLPVAASPEPSSMASPRIGSKRKADEEDLREENKRLRFENQELRRKIEAGYLQQGAMMEQIDLLEKEKAALLSQIKAADLGGRSASIS</sequence>
<dbReference type="InterPro" id="IPR051061">
    <property type="entry name" value="Zinc_finger_trans_reg"/>
</dbReference>
<evidence type="ECO:0000259" key="3">
    <source>
        <dbReference type="SMART" id="SM00355"/>
    </source>
</evidence>
<dbReference type="Proteomes" id="UP000286045">
    <property type="component" value="Unassembled WGS sequence"/>
</dbReference>